<dbReference type="InterPro" id="IPR004087">
    <property type="entry name" value="KH_dom"/>
</dbReference>
<evidence type="ECO:0000313" key="2">
    <source>
        <dbReference type="EMBL" id="VDN06159.1"/>
    </source>
</evidence>
<dbReference type="STRING" id="103827.A0A0N5D6D8"/>
<proteinExistence type="predicted"/>
<dbReference type="OMA" id="CLAHFQT"/>
<dbReference type="WBParaSite" id="TCLT_0000859601-mRNA-1">
    <property type="protein sequence ID" value="TCLT_0000859601-mRNA-1"/>
    <property type="gene ID" value="TCLT_0000859601"/>
</dbReference>
<dbReference type="GO" id="GO:0006307">
    <property type="term" value="P:DNA alkylation repair"/>
    <property type="evidence" value="ECO:0007669"/>
    <property type="project" value="InterPro"/>
</dbReference>
<organism evidence="4">
    <name type="scientific">Thelazia callipaeda</name>
    <name type="common">Oriental eyeworm</name>
    <name type="synonym">Parasitic nematode</name>
    <dbReference type="NCBI Taxonomy" id="103827"/>
    <lineage>
        <taxon>Eukaryota</taxon>
        <taxon>Metazoa</taxon>
        <taxon>Ecdysozoa</taxon>
        <taxon>Nematoda</taxon>
        <taxon>Chromadorea</taxon>
        <taxon>Rhabditida</taxon>
        <taxon>Spirurina</taxon>
        <taxon>Spiruromorpha</taxon>
        <taxon>Thelazioidea</taxon>
        <taxon>Thelaziidae</taxon>
        <taxon>Thelazia</taxon>
    </lineage>
</organism>
<dbReference type="SMART" id="SM00322">
    <property type="entry name" value="KH"/>
    <property type="match status" value="1"/>
</dbReference>
<feature type="domain" description="K Homology" evidence="1">
    <location>
        <begin position="76"/>
        <end position="145"/>
    </location>
</feature>
<dbReference type="Gene3D" id="3.90.1140.10">
    <property type="entry name" value="Cyclic phosphodiesterase"/>
    <property type="match status" value="1"/>
</dbReference>
<dbReference type="Gene3D" id="3.30.1370.10">
    <property type="entry name" value="K Homology domain, type 1"/>
    <property type="match status" value="1"/>
</dbReference>
<dbReference type="InterPro" id="IPR004088">
    <property type="entry name" value="KH_dom_type_1"/>
</dbReference>
<dbReference type="InterPro" id="IPR019510">
    <property type="entry name" value="AKAP7-like_phosphoesterase"/>
</dbReference>
<name>A0A0N5D6D8_THECL</name>
<protein>
    <submittedName>
        <fullName evidence="4">KH domain-containing protein</fullName>
    </submittedName>
</protein>
<gene>
    <name evidence="2" type="ORF">TCLT_LOCUS8585</name>
</gene>
<dbReference type="CDD" id="cd00105">
    <property type="entry name" value="KH-I"/>
    <property type="match status" value="1"/>
</dbReference>
<dbReference type="SUPFAM" id="SSF54791">
    <property type="entry name" value="Eukaryotic type KH-domain (KH-domain type I)"/>
    <property type="match status" value="1"/>
</dbReference>
<evidence type="ECO:0000313" key="3">
    <source>
        <dbReference type="Proteomes" id="UP000276776"/>
    </source>
</evidence>
<dbReference type="Pfam" id="PF10469">
    <property type="entry name" value="AKAP7_NLS"/>
    <property type="match status" value="1"/>
</dbReference>
<dbReference type="Pfam" id="PF00013">
    <property type="entry name" value="KH_1"/>
    <property type="match status" value="1"/>
</dbReference>
<keyword evidence="3" id="KW-1185">Reference proteome</keyword>
<accession>A0A0N5D6D8</accession>
<dbReference type="EMBL" id="UYYF01004655">
    <property type="protein sequence ID" value="VDN06159.1"/>
    <property type="molecule type" value="Genomic_DNA"/>
</dbReference>
<dbReference type="Proteomes" id="UP000276776">
    <property type="component" value="Unassembled WGS sequence"/>
</dbReference>
<dbReference type="InterPro" id="IPR009210">
    <property type="entry name" value="ASCC1"/>
</dbReference>
<dbReference type="GO" id="GO:0006355">
    <property type="term" value="P:regulation of DNA-templated transcription"/>
    <property type="evidence" value="ECO:0007669"/>
    <property type="project" value="TreeGrafter"/>
</dbReference>
<dbReference type="PANTHER" id="PTHR13360">
    <property type="entry name" value="ACTIVATING SIGNAL COINTEGRATOR 1 COMPLEX SUBUNIT 1"/>
    <property type="match status" value="1"/>
</dbReference>
<dbReference type="GO" id="GO:0003723">
    <property type="term" value="F:RNA binding"/>
    <property type="evidence" value="ECO:0007669"/>
    <property type="project" value="InterPro"/>
</dbReference>
<sequence length="340" mass="39283">MYFRLQFQANHETGDTPDLYHDSDVCSLSDDVISLDEFSMTSDSSDLKTTDFTDDTDEDRLKQNEEVAINYNNSTKKWSCKITIPTILRRFVIGPKESIKRKIETETSCQINFPKKKKKSTAEIVSIVSEESIMRCRDRIQLIMYEARDKAAFTHFISIPMTHEIIKENFTKFIDMIKNDYELSDSCRVESIFQDPKKLHLTITMLSLIDSNEEKLVSSCLAAVIDSRVRKIIDHEPIEAEVSGLEIMNDDPSRAQVLYARISSEKLLHVGNILSEAMNDAGFIPEQESVKLHLTLMNTRYMWEKEKKKGRMDVTQLLEKYGDYKFGKVTISEVSYIYSE</sequence>
<evidence type="ECO:0000259" key="1">
    <source>
        <dbReference type="SMART" id="SM00322"/>
    </source>
</evidence>
<reference evidence="2 3" key="2">
    <citation type="submission" date="2018-11" db="EMBL/GenBank/DDBJ databases">
        <authorList>
            <consortium name="Pathogen Informatics"/>
        </authorList>
    </citation>
    <scope>NUCLEOTIDE SEQUENCE [LARGE SCALE GENOMIC DNA]</scope>
</reference>
<dbReference type="InterPro" id="IPR036612">
    <property type="entry name" value="KH_dom_type_1_sf"/>
</dbReference>
<dbReference type="AlphaFoldDB" id="A0A0N5D6D8"/>
<dbReference type="OrthoDB" id="277832at2759"/>
<dbReference type="PANTHER" id="PTHR13360:SF1">
    <property type="entry name" value="ACTIVATING SIGNAL COINTEGRATOR 1 COMPLEX SUBUNIT 1"/>
    <property type="match status" value="1"/>
</dbReference>
<dbReference type="GO" id="GO:0005634">
    <property type="term" value="C:nucleus"/>
    <property type="evidence" value="ECO:0007669"/>
    <property type="project" value="TreeGrafter"/>
</dbReference>
<reference evidence="4" key="1">
    <citation type="submission" date="2017-02" db="UniProtKB">
        <authorList>
            <consortium name="WormBaseParasite"/>
        </authorList>
    </citation>
    <scope>IDENTIFICATION</scope>
</reference>
<evidence type="ECO:0000313" key="4">
    <source>
        <dbReference type="WBParaSite" id="TCLT_0000859601-mRNA-1"/>
    </source>
</evidence>